<reference evidence="1" key="1">
    <citation type="submission" date="2021-03" db="EMBL/GenBank/DDBJ databases">
        <title>Evolutionary innovations through gain and loss of genes in the ectomycorrhizal Boletales.</title>
        <authorList>
            <person name="Wu G."/>
            <person name="Miyauchi S."/>
            <person name="Morin E."/>
            <person name="Yang Z.-L."/>
            <person name="Xu J."/>
            <person name="Martin F.M."/>
        </authorList>
    </citation>
    <scope>NUCLEOTIDE SEQUENCE</scope>
    <source>
        <strain evidence="1">BR01</strain>
    </source>
</reference>
<gene>
    <name evidence="1" type="ORF">JVT61DRAFT_11627</name>
</gene>
<proteinExistence type="predicted"/>
<comment type="caution">
    <text evidence="1">The sequence shown here is derived from an EMBL/GenBank/DDBJ whole genome shotgun (WGS) entry which is preliminary data.</text>
</comment>
<protein>
    <recommendedName>
        <fullName evidence="3">C2H2-type domain-containing protein</fullName>
    </recommendedName>
</protein>
<organism evidence="1 2">
    <name type="scientific">Boletus reticuloceps</name>
    <dbReference type="NCBI Taxonomy" id="495285"/>
    <lineage>
        <taxon>Eukaryota</taxon>
        <taxon>Fungi</taxon>
        <taxon>Dikarya</taxon>
        <taxon>Basidiomycota</taxon>
        <taxon>Agaricomycotina</taxon>
        <taxon>Agaricomycetes</taxon>
        <taxon>Agaricomycetidae</taxon>
        <taxon>Boletales</taxon>
        <taxon>Boletineae</taxon>
        <taxon>Boletaceae</taxon>
        <taxon>Boletoideae</taxon>
        <taxon>Boletus</taxon>
    </lineage>
</organism>
<evidence type="ECO:0008006" key="3">
    <source>
        <dbReference type="Google" id="ProtNLM"/>
    </source>
</evidence>
<evidence type="ECO:0000313" key="2">
    <source>
        <dbReference type="Proteomes" id="UP000683000"/>
    </source>
</evidence>
<name>A0A8I2YW89_9AGAM</name>
<dbReference type="EMBL" id="JAGFBS010000005">
    <property type="protein sequence ID" value="KAG6379184.1"/>
    <property type="molecule type" value="Genomic_DNA"/>
</dbReference>
<sequence length="95" mass="10772">MQTPEAQIASPLTTNQASCPTALCQWCACGDEITCQSVPKHFKEVHGIKATNRSEKVECKWNKCFTVVLRNNFVRHIRESHLDHMRNRGHPSVPS</sequence>
<dbReference type="AlphaFoldDB" id="A0A8I2YW89"/>
<evidence type="ECO:0000313" key="1">
    <source>
        <dbReference type="EMBL" id="KAG6379184.1"/>
    </source>
</evidence>
<dbReference type="OrthoDB" id="2688266at2759"/>
<dbReference type="Proteomes" id="UP000683000">
    <property type="component" value="Unassembled WGS sequence"/>
</dbReference>
<keyword evidence="2" id="KW-1185">Reference proteome</keyword>
<accession>A0A8I2YW89</accession>